<dbReference type="PROSITE" id="PS52031">
    <property type="entry name" value="GG_LECTIN"/>
    <property type="match status" value="1"/>
</dbReference>
<evidence type="ECO:0000313" key="4">
    <source>
        <dbReference type="Proteomes" id="UP000838412"/>
    </source>
</evidence>
<protein>
    <submittedName>
        <fullName evidence="3">Hypp9533 protein</fullName>
    </submittedName>
</protein>
<feature type="compositionally biased region" description="Basic and acidic residues" evidence="1">
    <location>
        <begin position="185"/>
        <end position="194"/>
    </location>
</feature>
<feature type="region of interest" description="Disordered" evidence="1">
    <location>
        <begin position="169"/>
        <end position="288"/>
    </location>
</feature>
<feature type="compositionally biased region" description="Polar residues" evidence="1">
    <location>
        <begin position="220"/>
        <end position="230"/>
    </location>
</feature>
<keyword evidence="4" id="KW-1185">Reference proteome</keyword>
<feature type="compositionally biased region" description="Polar residues" evidence="1">
    <location>
        <begin position="196"/>
        <end position="207"/>
    </location>
</feature>
<evidence type="ECO:0000259" key="2">
    <source>
        <dbReference type="Pfam" id="PF15711"/>
    </source>
</evidence>
<dbReference type="InterPro" id="IPR039477">
    <property type="entry name" value="ILEI/PANDER_dom"/>
</dbReference>
<evidence type="ECO:0000313" key="3">
    <source>
        <dbReference type="EMBL" id="CAH1277270.1"/>
    </source>
</evidence>
<accession>A0A8S4MNZ5</accession>
<feature type="domain" description="ILEI/PANDER" evidence="2">
    <location>
        <begin position="353"/>
        <end position="439"/>
    </location>
</feature>
<dbReference type="AlphaFoldDB" id="A0A8S4MNZ5"/>
<proteinExistence type="predicted"/>
<dbReference type="EMBL" id="CAKMNS010000226">
    <property type="protein sequence ID" value="CAH1277270.1"/>
    <property type="molecule type" value="Genomic_DNA"/>
</dbReference>
<dbReference type="Proteomes" id="UP000838412">
    <property type="component" value="Unassembled WGS sequence"/>
</dbReference>
<name>A0A8S4MNZ5_BRALA</name>
<sequence>MANDRDEDGFEDVLAEARRMNADDREVPVRHPPEDVAVETHPRRNQQTAGAIQRRPNHFVRTFVLLRTIFQVDAPSRPAGRELCTAEVQIHNASTSLDTLRAIRSGLLAGNIRPADRNALQRASIQNTRLYRYRVRPPAGMQGIGEAGFPSAQVLKANSRHDGRVYMFIERQAPGPENTTRQTQARRENVRDDTALQGTAENTTRPTQARRENAMDDTALQGTAENTTRPTLARRENAMDDTALQGTAENTTRPLTSNSPPPTSPDPLLDWSDDDGMGQENENVGTNMPTISRSYIVQSAVVGDWDSSGTANATNGFTVRAHSSGHDDPGTEDGGTYVAINGQRHVIDEDDSRGHQVFIVKKRTGDIVKKAAFDTHTGGGGAGAARRMTTFLDHVEEGRIIVIVVHDTGDTQVDLGQYGATATPPGNGESYAMITQKGATPPWFVEKKSCRGEGPTVAEAFIPTGGQIAEDTTDRGFDVPEGIGGRVARAARLQTLMRLIVGPSEGVPHVWPLPFSEMRAQSCMDVRLLLVMLVNERTIELIRDMLRNIDATAANITNFWPYEEGTQDADEGK</sequence>
<evidence type="ECO:0000256" key="1">
    <source>
        <dbReference type="SAM" id="MobiDB-lite"/>
    </source>
</evidence>
<organism evidence="3 4">
    <name type="scientific">Branchiostoma lanceolatum</name>
    <name type="common">Common lancelet</name>
    <name type="synonym">Amphioxus lanceolatum</name>
    <dbReference type="NCBI Taxonomy" id="7740"/>
    <lineage>
        <taxon>Eukaryota</taxon>
        <taxon>Metazoa</taxon>
        <taxon>Chordata</taxon>
        <taxon>Cephalochordata</taxon>
        <taxon>Leptocardii</taxon>
        <taxon>Amphioxiformes</taxon>
        <taxon>Branchiostomatidae</taxon>
        <taxon>Branchiostoma</taxon>
    </lineage>
</organism>
<dbReference type="OrthoDB" id="440755at2759"/>
<gene>
    <name evidence="3" type="primary">Hypp9533</name>
    <name evidence="3" type="ORF">BLAG_LOCUS26089</name>
</gene>
<dbReference type="Pfam" id="PF15711">
    <property type="entry name" value="ILEI"/>
    <property type="match status" value="1"/>
</dbReference>
<comment type="caution">
    <text evidence="3">The sequence shown here is derived from an EMBL/GenBank/DDBJ whole genome shotgun (WGS) entry which is preliminary data.</text>
</comment>
<reference evidence="3" key="1">
    <citation type="submission" date="2022-01" db="EMBL/GenBank/DDBJ databases">
        <authorList>
            <person name="Braso-Vives M."/>
        </authorList>
    </citation>
    <scope>NUCLEOTIDE SEQUENCE</scope>
</reference>